<feature type="compositionally biased region" description="Low complexity" evidence="11">
    <location>
        <begin position="402"/>
        <end position="419"/>
    </location>
</feature>
<name>W3X855_PESFW</name>
<dbReference type="GO" id="GO:0009272">
    <property type="term" value="P:fungal-type cell wall biogenesis"/>
    <property type="evidence" value="ECO:0007669"/>
    <property type="project" value="TreeGrafter"/>
</dbReference>
<feature type="signal peptide" evidence="13">
    <location>
        <begin position="1"/>
        <end position="19"/>
    </location>
</feature>
<proteinExistence type="inferred from homology"/>
<evidence type="ECO:0000256" key="3">
    <source>
        <dbReference type="ARBA" id="ARBA00009699"/>
    </source>
</evidence>
<dbReference type="HOGENOM" id="CLU_025694_1_2_1"/>
<accession>W3X855</accession>
<evidence type="ECO:0000256" key="12">
    <source>
        <dbReference type="SAM" id="Phobius"/>
    </source>
</evidence>
<dbReference type="eggNOG" id="ENOG502QSWP">
    <property type="taxonomic scope" value="Eukaryota"/>
</dbReference>
<evidence type="ECO:0000256" key="5">
    <source>
        <dbReference type="ARBA" id="ARBA00022729"/>
    </source>
</evidence>
<keyword evidence="8" id="KW-0325">Glycoprotein</keyword>
<evidence type="ECO:0000313" key="15">
    <source>
        <dbReference type="Proteomes" id="UP000030651"/>
    </source>
</evidence>
<protein>
    <recommendedName>
        <fullName evidence="4 10">Mannan endo-1,6-alpha-mannosidase</fullName>
        <ecNumber evidence="4 10">3.2.1.101</ecNumber>
    </recommendedName>
</protein>
<dbReference type="GeneID" id="19272308"/>
<dbReference type="EMBL" id="KI912112">
    <property type="protein sequence ID" value="ETS82293.1"/>
    <property type="molecule type" value="Genomic_DNA"/>
</dbReference>
<feature type="transmembrane region" description="Helical" evidence="12">
    <location>
        <begin position="436"/>
        <end position="458"/>
    </location>
</feature>
<evidence type="ECO:0000256" key="8">
    <source>
        <dbReference type="ARBA" id="ARBA00023180"/>
    </source>
</evidence>
<dbReference type="InterPro" id="IPR005198">
    <property type="entry name" value="Glyco_hydro_76"/>
</dbReference>
<dbReference type="GO" id="GO:0008496">
    <property type="term" value="F:mannan endo-1,6-alpha-mannosidase activity"/>
    <property type="evidence" value="ECO:0007669"/>
    <property type="project" value="UniProtKB-UniRule"/>
</dbReference>
<keyword evidence="15" id="KW-1185">Reference proteome</keyword>
<keyword evidence="12" id="KW-1133">Transmembrane helix</keyword>
<keyword evidence="7 12" id="KW-0472">Membrane</keyword>
<keyword evidence="12" id="KW-0812">Transmembrane</keyword>
<dbReference type="PANTHER" id="PTHR12145:SF41">
    <property type="entry name" value="MANNAN ENDO-1,6-ALPHA-MANNOSIDASE"/>
    <property type="match status" value="1"/>
</dbReference>
<dbReference type="Proteomes" id="UP000030651">
    <property type="component" value="Unassembled WGS sequence"/>
</dbReference>
<dbReference type="InterPro" id="IPR014480">
    <property type="entry name" value="Mannan-1_6-alpha_mannosidase"/>
</dbReference>
<comment type="similarity">
    <text evidence="3 10">Belongs to the glycosyl hydrolase 76 family.</text>
</comment>
<feature type="chain" id="PRO_5004835519" description="Mannan endo-1,6-alpha-mannosidase" evidence="13">
    <location>
        <begin position="20"/>
        <end position="459"/>
    </location>
</feature>
<evidence type="ECO:0000256" key="2">
    <source>
        <dbReference type="ARBA" id="ARBA00004308"/>
    </source>
</evidence>
<dbReference type="InParanoid" id="W3X855"/>
<keyword evidence="9 10" id="KW-0326">Glycosidase</keyword>
<comment type="subcellular location">
    <subcellularLocation>
        <location evidence="2">Endomembrane system</location>
    </subcellularLocation>
</comment>
<dbReference type="FunFam" id="1.50.10.20:FF:000006">
    <property type="entry name" value="Mannan endo-1,6-alpha-mannosidase"/>
    <property type="match status" value="1"/>
</dbReference>
<comment type="catalytic activity">
    <reaction evidence="1 10">
        <text>Random hydrolysis of (1-&gt;6)-alpha-D-mannosidic linkages in unbranched (1-&gt;6)-mannans.</text>
        <dbReference type="EC" id="3.2.1.101"/>
    </reaction>
</comment>
<reference evidence="15" key="1">
    <citation type="journal article" date="2015" name="BMC Genomics">
        <title>Genomic and transcriptomic analysis of the endophytic fungus Pestalotiopsis fici reveals its lifestyle and high potential for synthesis of natural products.</title>
        <authorList>
            <person name="Wang X."/>
            <person name="Zhang X."/>
            <person name="Liu L."/>
            <person name="Xiang M."/>
            <person name="Wang W."/>
            <person name="Sun X."/>
            <person name="Che Y."/>
            <person name="Guo L."/>
            <person name="Liu G."/>
            <person name="Guo L."/>
            <person name="Wang C."/>
            <person name="Yin W.B."/>
            <person name="Stadler M."/>
            <person name="Zhang X."/>
            <person name="Liu X."/>
        </authorList>
    </citation>
    <scope>NUCLEOTIDE SEQUENCE [LARGE SCALE GENOMIC DNA]</scope>
    <source>
        <strain evidence="15">W106-1 / CGMCC3.15140</strain>
    </source>
</reference>
<evidence type="ECO:0000256" key="13">
    <source>
        <dbReference type="SAM" id="SignalP"/>
    </source>
</evidence>
<evidence type="ECO:0000256" key="11">
    <source>
        <dbReference type="SAM" id="MobiDB-lite"/>
    </source>
</evidence>
<evidence type="ECO:0000256" key="9">
    <source>
        <dbReference type="ARBA" id="ARBA00023295"/>
    </source>
</evidence>
<feature type="region of interest" description="Disordered" evidence="11">
    <location>
        <begin position="402"/>
        <end position="428"/>
    </location>
</feature>
<evidence type="ECO:0000256" key="4">
    <source>
        <dbReference type="ARBA" id="ARBA00012350"/>
    </source>
</evidence>
<dbReference type="STRING" id="1229662.W3X855"/>
<sequence length="459" mass="50024">MYWRYLSICVASVLPLVSAVDIDWNDDSSIKDGAAQIAYGLLQYYTGNNTGDVPGNLPDPYYWWEAGAYFGTLVDYWAFTGDEQYVDLTFQALQHQVGDDGDFMPENQTLTEGNDDQGFWALSAMTAAEMGFQNPGADGVQWLAAAQAVFNEYVWRWDNSTCGGGLRWQIYTFNNGYNYKNSVSNGCFFNIAARLARYTGNTTYADWAETVYDWMETVGFIDDEYNIYDGASDDEGCVSIDQAQWTYNAGIFMEGSAAMWNYTNGTSDKWEQRTTGIVNRTATYFFNESVMYEPPCEPQSNCATDSFSFKAYLVRWMAKTTQLMSSTYDTIYPLLEASAQGAAKQCDGTGEGTAGRTLSGYACGQHWTWGAQNDGTSGVGQQMSALSAVFYTLLDGAPTPYTSVTGGTSTGDSSGGTAKSESDVRGTKPITTGDKVGAGILTALVLGGLVGGVCFLILT</sequence>
<dbReference type="EC" id="3.2.1.101" evidence="4 10"/>
<organism evidence="14 15">
    <name type="scientific">Pestalotiopsis fici (strain W106-1 / CGMCC3.15140)</name>
    <dbReference type="NCBI Taxonomy" id="1229662"/>
    <lineage>
        <taxon>Eukaryota</taxon>
        <taxon>Fungi</taxon>
        <taxon>Dikarya</taxon>
        <taxon>Ascomycota</taxon>
        <taxon>Pezizomycotina</taxon>
        <taxon>Sordariomycetes</taxon>
        <taxon>Xylariomycetidae</taxon>
        <taxon>Amphisphaeriales</taxon>
        <taxon>Sporocadaceae</taxon>
        <taxon>Pestalotiopsis</taxon>
    </lineage>
</organism>
<keyword evidence="5 13" id="KW-0732">Signal</keyword>
<dbReference type="InterPro" id="IPR008928">
    <property type="entry name" value="6-hairpin_glycosidase_sf"/>
</dbReference>
<dbReference type="GO" id="GO:0016052">
    <property type="term" value="P:carbohydrate catabolic process"/>
    <property type="evidence" value="ECO:0007669"/>
    <property type="project" value="InterPro"/>
</dbReference>
<keyword evidence="6 10" id="KW-0378">Hydrolase</keyword>
<dbReference type="FunCoup" id="W3X855">
    <property type="interactions" value="51"/>
</dbReference>
<dbReference type="OMA" id="EWAQRIY"/>
<gene>
    <name evidence="14" type="ORF">PFICI_07295</name>
</gene>
<evidence type="ECO:0000256" key="10">
    <source>
        <dbReference type="PIRNR" id="PIRNR016302"/>
    </source>
</evidence>
<evidence type="ECO:0000256" key="6">
    <source>
        <dbReference type="ARBA" id="ARBA00022801"/>
    </source>
</evidence>
<dbReference type="Gene3D" id="1.50.10.20">
    <property type="match status" value="1"/>
</dbReference>
<evidence type="ECO:0000256" key="7">
    <source>
        <dbReference type="ARBA" id="ARBA00023136"/>
    </source>
</evidence>
<dbReference type="SUPFAM" id="SSF48208">
    <property type="entry name" value="Six-hairpin glycosidases"/>
    <property type="match status" value="1"/>
</dbReference>
<dbReference type="RefSeq" id="XP_007834067.1">
    <property type="nucleotide sequence ID" value="XM_007835876.1"/>
</dbReference>
<dbReference type="AlphaFoldDB" id="W3X855"/>
<dbReference type="Pfam" id="PF03663">
    <property type="entry name" value="Glyco_hydro_76"/>
    <property type="match status" value="1"/>
</dbReference>
<dbReference type="OrthoDB" id="4187847at2759"/>
<dbReference type="KEGG" id="pfy:PFICI_07295"/>
<dbReference type="GO" id="GO:0012505">
    <property type="term" value="C:endomembrane system"/>
    <property type="evidence" value="ECO:0007669"/>
    <property type="project" value="UniProtKB-SubCell"/>
</dbReference>
<dbReference type="PIRSF" id="PIRSF016302">
    <property type="entry name" value="Man_a_manosd"/>
    <property type="match status" value="1"/>
</dbReference>
<evidence type="ECO:0000256" key="1">
    <source>
        <dbReference type="ARBA" id="ARBA00001452"/>
    </source>
</evidence>
<evidence type="ECO:0000313" key="14">
    <source>
        <dbReference type="EMBL" id="ETS82293.1"/>
    </source>
</evidence>
<dbReference type="PANTHER" id="PTHR12145">
    <property type="entry name" value="MANNAN ENDO-1,6-ALPHA-MANNOSIDASE DCW1"/>
    <property type="match status" value="1"/>
</dbReference>